<accession>A0ABR3IP92</accession>
<name>A0ABR3IP92_9AGAR</name>
<sequence length="106" mass="11197">MAVSRQGRRRLRLWCSPRAYADGYSTSKPSSPIPRCGSPEKPDSVMPSGCLAGVDGTLCEGEGELRDRGDVRVDPGAGLLGGRDREGVAIWTPWPPACLGVLSLTG</sequence>
<proteinExistence type="predicted"/>
<evidence type="ECO:0000256" key="1">
    <source>
        <dbReference type="SAM" id="MobiDB-lite"/>
    </source>
</evidence>
<comment type="caution">
    <text evidence="2">The sequence shown here is derived from an EMBL/GenBank/DDBJ whole genome shotgun (WGS) entry which is preliminary data.</text>
</comment>
<evidence type="ECO:0000313" key="3">
    <source>
        <dbReference type="Proteomes" id="UP001556367"/>
    </source>
</evidence>
<dbReference type="EMBL" id="JASNQZ010000019">
    <property type="protein sequence ID" value="KAL0945107.1"/>
    <property type="molecule type" value="Genomic_DNA"/>
</dbReference>
<keyword evidence="3" id="KW-1185">Reference proteome</keyword>
<organism evidence="2 3">
    <name type="scientific">Hohenbuehelia grisea</name>
    <dbReference type="NCBI Taxonomy" id="104357"/>
    <lineage>
        <taxon>Eukaryota</taxon>
        <taxon>Fungi</taxon>
        <taxon>Dikarya</taxon>
        <taxon>Basidiomycota</taxon>
        <taxon>Agaricomycotina</taxon>
        <taxon>Agaricomycetes</taxon>
        <taxon>Agaricomycetidae</taxon>
        <taxon>Agaricales</taxon>
        <taxon>Pleurotineae</taxon>
        <taxon>Pleurotaceae</taxon>
        <taxon>Hohenbuehelia</taxon>
    </lineage>
</organism>
<evidence type="ECO:0000313" key="2">
    <source>
        <dbReference type="EMBL" id="KAL0945107.1"/>
    </source>
</evidence>
<protein>
    <submittedName>
        <fullName evidence="2">Uncharacterized protein</fullName>
    </submittedName>
</protein>
<feature type="region of interest" description="Disordered" evidence="1">
    <location>
        <begin position="21"/>
        <end position="45"/>
    </location>
</feature>
<reference evidence="3" key="1">
    <citation type="submission" date="2024-06" db="EMBL/GenBank/DDBJ databases">
        <title>Multi-omics analyses provide insights into the biosynthesis of the anticancer antibiotic pleurotin in Hohenbuehelia grisea.</title>
        <authorList>
            <person name="Weaver J.A."/>
            <person name="Alberti F."/>
        </authorList>
    </citation>
    <scope>NUCLEOTIDE SEQUENCE [LARGE SCALE GENOMIC DNA]</scope>
    <source>
        <strain evidence="3">T-177</strain>
    </source>
</reference>
<dbReference type="Proteomes" id="UP001556367">
    <property type="component" value="Unassembled WGS sequence"/>
</dbReference>
<gene>
    <name evidence="2" type="ORF">HGRIS_004260</name>
</gene>